<evidence type="ECO:0000256" key="3">
    <source>
        <dbReference type="ARBA" id="ARBA00005988"/>
    </source>
</evidence>
<dbReference type="InterPro" id="IPR034286">
    <property type="entry name" value="M14_AGBL5-like"/>
</dbReference>
<reference evidence="15" key="1">
    <citation type="submission" date="2022-01" db="EMBL/GenBank/DDBJ databases">
        <authorList>
            <person name="King R."/>
        </authorList>
    </citation>
    <scope>NUCLEOTIDE SEQUENCE</scope>
</reference>
<evidence type="ECO:0000256" key="4">
    <source>
        <dbReference type="ARBA" id="ARBA00022490"/>
    </source>
</evidence>
<sequence length="818" mass="92399">MAGISCAQFTFYTEFDSANLAKVEQVPKVGDVVIKHPNKFQEVIDAEFNIWTKPDCFGTEYENANRTWFYFGMKAPSPCLNVKFNMVDLNRQGKMYSQGMAPVYRIIPGKPKWERISDKPTYSIQDDIFTLSFKFRTSDNTDAIMYFAFTYPFSYSELERMLMNIDAKYLNIHPISDDDIYYVRETVTHSTDGKPIDLLTITSYHGASQDREVKLKNLFSKSIVPRPFKFPGKKVIFVSARVHPGETPSSFVFNGLLSLLLSRDDIIAQTLRKMYVFKLIPFLNPDGVSRGHYRTDSKGVNLNRVYLNPSITEHPSVYAARSLIRYYHFGCEKVDFIPMCDACKGTSANSIDSSDSDYDDGEKDGIRKKVSRISLGEKDDEQPPWCTKCAHGDLNANESGLYLYIDLHGHASKKGVFMYGNHFDDIDRNVECMLLPKLMSLNNHNFHFHACNFTERNMYLKDKRDGMSRAGSGRVAVLSLTGIIKSYTLECNYNTGRLVNVLPPTIKESHGKVHTICIPPKYTPQTFEEVGRALGVSILDLTGNNPFTRLPNSEFHTIAGLRDWLKQMSPELTSECRSKPRTKSAMQSQGKSSRSLLKNRTSLPKPLSRKTKIRSAPPIPLDRKENVQATSSKSGLKFNKFKAKIRKDITLKSKNSTEKSKTGKTVKKAALNSAKKAPVEVAPNTEGAVVPAEKLKDEGVHLKEIRFIKNSEGKAVIAKYDTKDYDDSLVVAWERNASKGQLFTRSSRVASATQFNFGNRITFSEPGTSRQINGFRVHNFTKPPSKTKLRKNLRRLASAADVLGKVDKKNLKKKLKSK</sequence>
<accession>A0A9P0DCF6</accession>
<evidence type="ECO:0000259" key="14">
    <source>
        <dbReference type="PROSITE" id="PS52035"/>
    </source>
</evidence>
<dbReference type="InterPro" id="IPR050821">
    <property type="entry name" value="Cytosolic_carboxypeptidase"/>
</dbReference>
<evidence type="ECO:0000256" key="1">
    <source>
        <dbReference type="ARBA" id="ARBA00001947"/>
    </source>
</evidence>
<dbReference type="EMBL" id="OV651820">
    <property type="protein sequence ID" value="CAH1114198.1"/>
    <property type="molecule type" value="Genomic_DNA"/>
</dbReference>
<evidence type="ECO:0000313" key="16">
    <source>
        <dbReference type="Proteomes" id="UP001153636"/>
    </source>
</evidence>
<feature type="compositionally biased region" description="Polar residues" evidence="13">
    <location>
        <begin position="584"/>
        <end position="602"/>
    </location>
</feature>
<evidence type="ECO:0000256" key="9">
    <source>
        <dbReference type="ARBA" id="ARBA00023049"/>
    </source>
</evidence>
<dbReference type="AlphaFoldDB" id="A0A9P0DCF6"/>
<feature type="region of interest" description="Disordered" evidence="13">
    <location>
        <begin position="572"/>
        <end position="618"/>
    </location>
</feature>
<keyword evidence="7" id="KW-0378">Hydrolase</keyword>
<evidence type="ECO:0000256" key="2">
    <source>
        <dbReference type="ARBA" id="ARBA00004496"/>
    </source>
</evidence>
<protein>
    <recommendedName>
        <fullName evidence="11">tubulin-glutamate carboxypeptidase</fullName>
        <ecNumber evidence="11">3.4.17.24</ecNumber>
    </recommendedName>
</protein>
<keyword evidence="5" id="KW-0645">Protease</keyword>
<comment type="subcellular location">
    <subcellularLocation>
        <location evidence="2">Cytoplasm</location>
    </subcellularLocation>
</comment>
<dbReference type="GO" id="GO:0008270">
    <property type="term" value="F:zinc ion binding"/>
    <property type="evidence" value="ECO:0007669"/>
    <property type="project" value="InterPro"/>
</dbReference>
<evidence type="ECO:0000256" key="6">
    <source>
        <dbReference type="ARBA" id="ARBA00022723"/>
    </source>
</evidence>
<keyword evidence="8" id="KW-0862">Zinc</keyword>
<feature type="active site" description="Proton donor/acceptor" evidence="12">
    <location>
        <position position="490"/>
    </location>
</feature>
<evidence type="ECO:0000256" key="8">
    <source>
        <dbReference type="ARBA" id="ARBA00022833"/>
    </source>
</evidence>
<dbReference type="Gene3D" id="2.60.40.3120">
    <property type="match status" value="1"/>
</dbReference>
<evidence type="ECO:0000256" key="13">
    <source>
        <dbReference type="SAM" id="MobiDB-lite"/>
    </source>
</evidence>
<proteinExistence type="inferred from homology"/>
<dbReference type="PROSITE" id="PS52035">
    <property type="entry name" value="PEPTIDASE_M14"/>
    <property type="match status" value="1"/>
</dbReference>
<dbReference type="Pfam" id="PF00246">
    <property type="entry name" value="Peptidase_M14"/>
    <property type="match status" value="1"/>
</dbReference>
<comment type="cofactor">
    <cofactor evidence="1">
        <name>Zn(2+)</name>
        <dbReference type="ChEBI" id="CHEBI:29105"/>
    </cofactor>
</comment>
<dbReference type="Proteomes" id="UP001153636">
    <property type="component" value="Chromosome 8"/>
</dbReference>
<dbReference type="PANTHER" id="PTHR12756:SF12">
    <property type="entry name" value="CYTOSOLIC CARBOXYPEPTIDASE-LIKE PROTEIN 5"/>
    <property type="match status" value="1"/>
</dbReference>
<keyword evidence="16" id="KW-1185">Reference proteome</keyword>
<dbReference type="CDD" id="cd06236">
    <property type="entry name" value="M14_AGBL5_like"/>
    <property type="match status" value="1"/>
</dbReference>
<comment type="catalytic activity">
    <reaction evidence="10">
        <text>C-terminal L-alpha-aminoacyl-L-glutamyl-L-glutamyl-[tubulin] + H2O = C-terminal L-alpha-aminoacyl-L-glutamyl-[tubulin] + L-glutamate</text>
        <dbReference type="Rhea" id="RHEA:63792"/>
        <dbReference type="Rhea" id="RHEA-COMP:16435"/>
        <dbReference type="Rhea" id="RHEA-COMP:16436"/>
        <dbReference type="ChEBI" id="CHEBI:15377"/>
        <dbReference type="ChEBI" id="CHEBI:29985"/>
        <dbReference type="ChEBI" id="CHEBI:149555"/>
        <dbReference type="ChEBI" id="CHEBI:149556"/>
        <dbReference type="EC" id="3.4.17.24"/>
    </reaction>
    <physiologicalReaction direction="left-to-right" evidence="10">
        <dbReference type="Rhea" id="RHEA:63793"/>
    </physiologicalReaction>
</comment>
<keyword evidence="6" id="KW-0479">Metal-binding</keyword>
<keyword evidence="4" id="KW-0963">Cytoplasm</keyword>
<dbReference type="OrthoDB" id="10253041at2759"/>
<feature type="domain" description="Peptidase M14" evidence="14">
    <location>
        <begin position="151"/>
        <end position="542"/>
    </location>
</feature>
<evidence type="ECO:0000256" key="11">
    <source>
        <dbReference type="ARBA" id="ARBA00026108"/>
    </source>
</evidence>
<gene>
    <name evidence="15" type="ORF">PSYICH_LOCUS14026</name>
</gene>
<dbReference type="GO" id="GO:0006508">
    <property type="term" value="P:proteolysis"/>
    <property type="evidence" value="ECO:0007669"/>
    <property type="project" value="UniProtKB-KW"/>
</dbReference>
<evidence type="ECO:0000256" key="10">
    <source>
        <dbReference type="ARBA" id="ARBA00024524"/>
    </source>
</evidence>
<dbReference type="GO" id="GO:0004181">
    <property type="term" value="F:metallocarboxypeptidase activity"/>
    <property type="evidence" value="ECO:0007669"/>
    <property type="project" value="InterPro"/>
</dbReference>
<evidence type="ECO:0000313" key="15">
    <source>
        <dbReference type="EMBL" id="CAH1114198.1"/>
    </source>
</evidence>
<organism evidence="15 16">
    <name type="scientific">Psylliodes chrysocephalus</name>
    <dbReference type="NCBI Taxonomy" id="3402493"/>
    <lineage>
        <taxon>Eukaryota</taxon>
        <taxon>Metazoa</taxon>
        <taxon>Ecdysozoa</taxon>
        <taxon>Arthropoda</taxon>
        <taxon>Hexapoda</taxon>
        <taxon>Insecta</taxon>
        <taxon>Pterygota</taxon>
        <taxon>Neoptera</taxon>
        <taxon>Endopterygota</taxon>
        <taxon>Coleoptera</taxon>
        <taxon>Polyphaga</taxon>
        <taxon>Cucujiformia</taxon>
        <taxon>Chrysomeloidea</taxon>
        <taxon>Chrysomelidae</taxon>
        <taxon>Galerucinae</taxon>
        <taxon>Alticini</taxon>
        <taxon>Psylliodes</taxon>
    </lineage>
</organism>
<evidence type="ECO:0000256" key="7">
    <source>
        <dbReference type="ARBA" id="ARBA00022801"/>
    </source>
</evidence>
<dbReference type="Gene3D" id="3.40.630.10">
    <property type="entry name" value="Zn peptidases"/>
    <property type="match status" value="2"/>
</dbReference>
<dbReference type="EC" id="3.4.17.24" evidence="11"/>
<dbReference type="InterPro" id="IPR000834">
    <property type="entry name" value="Peptidase_M14"/>
</dbReference>
<dbReference type="SUPFAM" id="SSF53187">
    <property type="entry name" value="Zn-dependent exopeptidases"/>
    <property type="match status" value="1"/>
</dbReference>
<dbReference type="GO" id="GO:0005737">
    <property type="term" value="C:cytoplasm"/>
    <property type="evidence" value="ECO:0007669"/>
    <property type="project" value="UniProtKB-SubCell"/>
</dbReference>
<keyword evidence="9" id="KW-0482">Metalloprotease</keyword>
<evidence type="ECO:0000256" key="5">
    <source>
        <dbReference type="ARBA" id="ARBA00022670"/>
    </source>
</evidence>
<dbReference type="PANTHER" id="PTHR12756">
    <property type="entry name" value="CYTOSOLIC CARBOXYPEPTIDASE"/>
    <property type="match status" value="1"/>
</dbReference>
<comment type="similarity">
    <text evidence="3 12">Belongs to the peptidase M14 family.</text>
</comment>
<name>A0A9P0DCF6_9CUCU</name>
<evidence type="ECO:0000256" key="12">
    <source>
        <dbReference type="PROSITE-ProRule" id="PRU01379"/>
    </source>
</evidence>